<dbReference type="PANTHER" id="PTHR33240:SF15">
    <property type="entry name" value="GAG-PRO-LIKE PROTEIN"/>
    <property type="match status" value="1"/>
</dbReference>
<comment type="caution">
    <text evidence="1">The sequence shown here is derived from an EMBL/GenBank/DDBJ whole genome shotgun (WGS) entry which is preliminary data.</text>
</comment>
<keyword evidence="2" id="KW-1185">Reference proteome</keyword>
<accession>A0ABR0R227</accession>
<gene>
    <name evidence="1" type="ORF">PVK06_001440</name>
</gene>
<sequence>MSSIVEILTTKAFHQMGLKDLQLKLTSPLYGFSNQPIEIKGSIVLLVVLGNGDHITTKMVEFLLVVHPSTSNVIFGRSIMRVMKLVVAMFCMVVKFPTPPGKGYIRFDQKMTRECHMSPYN</sequence>
<dbReference type="Proteomes" id="UP001358586">
    <property type="component" value="Chromosome 1"/>
</dbReference>
<proteinExistence type="predicted"/>
<protein>
    <submittedName>
        <fullName evidence="1">Uncharacterized protein</fullName>
    </submittedName>
</protein>
<reference evidence="1 2" key="1">
    <citation type="submission" date="2023-03" db="EMBL/GenBank/DDBJ databases">
        <title>WGS of Gossypium arboreum.</title>
        <authorList>
            <person name="Yu D."/>
        </authorList>
    </citation>
    <scope>NUCLEOTIDE SEQUENCE [LARGE SCALE GENOMIC DNA]</scope>
    <source>
        <tissue evidence="1">Leaf</tissue>
    </source>
</reference>
<organism evidence="1 2">
    <name type="scientific">Gossypium arboreum</name>
    <name type="common">Tree cotton</name>
    <name type="synonym">Gossypium nanking</name>
    <dbReference type="NCBI Taxonomy" id="29729"/>
    <lineage>
        <taxon>Eukaryota</taxon>
        <taxon>Viridiplantae</taxon>
        <taxon>Streptophyta</taxon>
        <taxon>Embryophyta</taxon>
        <taxon>Tracheophyta</taxon>
        <taxon>Spermatophyta</taxon>
        <taxon>Magnoliopsida</taxon>
        <taxon>eudicotyledons</taxon>
        <taxon>Gunneridae</taxon>
        <taxon>Pentapetalae</taxon>
        <taxon>rosids</taxon>
        <taxon>malvids</taxon>
        <taxon>Malvales</taxon>
        <taxon>Malvaceae</taxon>
        <taxon>Malvoideae</taxon>
        <taxon>Gossypium</taxon>
    </lineage>
</organism>
<evidence type="ECO:0000313" key="2">
    <source>
        <dbReference type="Proteomes" id="UP001358586"/>
    </source>
</evidence>
<evidence type="ECO:0000313" key="1">
    <source>
        <dbReference type="EMBL" id="KAK5845271.1"/>
    </source>
</evidence>
<name>A0ABR0R227_GOSAR</name>
<dbReference type="EMBL" id="JARKNE010000001">
    <property type="protein sequence ID" value="KAK5845271.1"/>
    <property type="molecule type" value="Genomic_DNA"/>
</dbReference>
<dbReference type="PANTHER" id="PTHR33240">
    <property type="entry name" value="OS08G0508500 PROTEIN"/>
    <property type="match status" value="1"/>
</dbReference>